<comment type="caution">
    <text evidence="1">The sequence shown here is derived from an EMBL/GenBank/DDBJ whole genome shotgun (WGS) entry which is preliminary data.</text>
</comment>
<sequence length="146" mass="15842">MSEPRGFPGTAAGGLAPVADKVDKVREQALAGSLKIDLDTAKVILSQLGRLRLRAAELVRDCADLDTPLRFGNNWVGQIMSERLRTVAVDRDGGVTPVLRTFHEVLDDLEATVRFAAGLYEATDEHAADALRRAVRRFGVTVEEAS</sequence>
<gene>
    <name evidence="1" type="ORF">ACFPCV_14215</name>
</gene>
<keyword evidence="2" id="KW-1185">Reference proteome</keyword>
<dbReference type="Proteomes" id="UP001595859">
    <property type="component" value="Unassembled WGS sequence"/>
</dbReference>
<dbReference type="RefSeq" id="WP_378056588.1">
    <property type="nucleotide sequence ID" value="NZ_JBHSIS010000006.1"/>
</dbReference>
<evidence type="ECO:0000313" key="1">
    <source>
        <dbReference type="EMBL" id="MFC4854658.1"/>
    </source>
</evidence>
<proteinExistence type="predicted"/>
<protein>
    <recommendedName>
        <fullName evidence="3">Excreted virulence factor EspC (Type VII ESX diderm)</fullName>
    </recommendedName>
</protein>
<evidence type="ECO:0000313" key="2">
    <source>
        <dbReference type="Proteomes" id="UP001595859"/>
    </source>
</evidence>
<evidence type="ECO:0008006" key="3">
    <source>
        <dbReference type="Google" id="ProtNLM"/>
    </source>
</evidence>
<dbReference type="EMBL" id="JBHSIS010000006">
    <property type="protein sequence ID" value="MFC4854658.1"/>
    <property type="molecule type" value="Genomic_DNA"/>
</dbReference>
<name>A0ABV9S1H2_9PSEU</name>
<accession>A0ABV9S1H2</accession>
<reference evidence="2" key="1">
    <citation type="journal article" date="2019" name="Int. J. Syst. Evol. Microbiol.">
        <title>The Global Catalogue of Microorganisms (GCM) 10K type strain sequencing project: providing services to taxonomists for standard genome sequencing and annotation.</title>
        <authorList>
            <consortium name="The Broad Institute Genomics Platform"/>
            <consortium name="The Broad Institute Genome Sequencing Center for Infectious Disease"/>
            <person name="Wu L."/>
            <person name="Ma J."/>
        </authorList>
    </citation>
    <scope>NUCLEOTIDE SEQUENCE [LARGE SCALE GENOMIC DNA]</scope>
    <source>
        <strain evidence="2">ZS-22-S1</strain>
    </source>
</reference>
<organism evidence="1 2">
    <name type="scientific">Actinophytocola glycyrrhizae</name>
    <dbReference type="NCBI Taxonomy" id="2044873"/>
    <lineage>
        <taxon>Bacteria</taxon>
        <taxon>Bacillati</taxon>
        <taxon>Actinomycetota</taxon>
        <taxon>Actinomycetes</taxon>
        <taxon>Pseudonocardiales</taxon>
        <taxon>Pseudonocardiaceae</taxon>
    </lineage>
</organism>